<evidence type="ECO:0000256" key="1">
    <source>
        <dbReference type="ARBA" id="ARBA00004651"/>
    </source>
</evidence>
<dbReference type="Proteomes" id="UP000001593">
    <property type="component" value="Unassembled WGS sequence"/>
</dbReference>
<dbReference type="Gene3D" id="1.20.1070.10">
    <property type="entry name" value="Rhodopsin 7-helix transmembrane proteins"/>
    <property type="match status" value="1"/>
</dbReference>
<feature type="non-terminal residue" evidence="12">
    <location>
        <position position="1"/>
    </location>
</feature>
<dbReference type="FunCoup" id="A7SQD1">
    <property type="interactions" value="146"/>
</dbReference>
<evidence type="ECO:0000256" key="6">
    <source>
        <dbReference type="ARBA" id="ARBA00023136"/>
    </source>
</evidence>
<evidence type="ECO:0000256" key="3">
    <source>
        <dbReference type="ARBA" id="ARBA00022692"/>
    </source>
</evidence>
<dbReference type="PANTHER" id="PTHR24247">
    <property type="entry name" value="5-HYDROXYTRYPTAMINE RECEPTOR"/>
    <property type="match status" value="1"/>
</dbReference>
<keyword evidence="8 9" id="KW-0807">Transducer</keyword>
<dbReference type="GO" id="GO:0004993">
    <property type="term" value="F:G protein-coupled serotonin receptor activity"/>
    <property type="evidence" value="ECO:0000318"/>
    <property type="project" value="GO_Central"/>
</dbReference>
<comment type="similarity">
    <text evidence="9">Belongs to the G-protein coupled receptor 1 family.</text>
</comment>
<evidence type="ECO:0000256" key="2">
    <source>
        <dbReference type="ARBA" id="ARBA00022475"/>
    </source>
</evidence>
<dbReference type="GO" id="GO:0045202">
    <property type="term" value="C:synapse"/>
    <property type="evidence" value="ECO:0007669"/>
    <property type="project" value="GOC"/>
</dbReference>
<dbReference type="PROSITE" id="PS50262">
    <property type="entry name" value="G_PROTEIN_RECEP_F1_2"/>
    <property type="match status" value="1"/>
</dbReference>
<evidence type="ECO:0000313" key="13">
    <source>
        <dbReference type="Proteomes" id="UP000001593"/>
    </source>
</evidence>
<keyword evidence="7 9" id="KW-0675">Receptor</keyword>
<dbReference type="GO" id="GO:0030425">
    <property type="term" value="C:dendrite"/>
    <property type="evidence" value="ECO:0000318"/>
    <property type="project" value="GO_Central"/>
</dbReference>
<dbReference type="SUPFAM" id="SSF81321">
    <property type="entry name" value="Family A G protein-coupled receptor-like"/>
    <property type="match status" value="1"/>
</dbReference>
<dbReference type="PANTHER" id="PTHR24247:SF278">
    <property type="entry name" value="HISTAMINE H2 RECEPTOR"/>
    <property type="match status" value="1"/>
</dbReference>
<dbReference type="STRING" id="45351.A7SQD1"/>
<evidence type="ECO:0000256" key="5">
    <source>
        <dbReference type="ARBA" id="ARBA00023040"/>
    </source>
</evidence>
<feature type="transmembrane region" description="Helical" evidence="10">
    <location>
        <begin position="6"/>
        <end position="24"/>
    </location>
</feature>
<organism evidence="12 13">
    <name type="scientific">Nematostella vectensis</name>
    <name type="common">Starlet sea anemone</name>
    <dbReference type="NCBI Taxonomy" id="45351"/>
    <lineage>
        <taxon>Eukaryota</taxon>
        <taxon>Metazoa</taxon>
        <taxon>Cnidaria</taxon>
        <taxon>Anthozoa</taxon>
        <taxon>Hexacorallia</taxon>
        <taxon>Actiniaria</taxon>
        <taxon>Edwardsiidae</taxon>
        <taxon>Nematostella</taxon>
    </lineage>
</organism>
<dbReference type="PhylomeDB" id="A7SQD1"/>
<feature type="transmembrane region" description="Helical" evidence="10">
    <location>
        <begin position="75"/>
        <end position="99"/>
    </location>
</feature>
<reference evidence="12 13" key="1">
    <citation type="journal article" date="2007" name="Science">
        <title>Sea anemone genome reveals ancestral eumetazoan gene repertoire and genomic organization.</title>
        <authorList>
            <person name="Putnam N.H."/>
            <person name="Srivastava M."/>
            <person name="Hellsten U."/>
            <person name="Dirks B."/>
            <person name="Chapman J."/>
            <person name="Salamov A."/>
            <person name="Terry A."/>
            <person name="Shapiro H."/>
            <person name="Lindquist E."/>
            <person name="Kapitonov V.V."/>
            <person name="Jurka J."/>
            <person name="Genikhovich G."/>
            <person name="Grigoriev I.V."/>
            <person name="Lucas S.M."/>
            <person name="Steele R.E."/>
            <person name="Finnerty J.R."/>
            <person name="Technau U."/>
            <person name="Martindale M.Q."/>
            <person name="Rokhsar D.S."/>
        </authorList>
    </citation>
    <scope>NUCLEOTIDE SEQUENCE [LARGE SCALE GENOMIC DNA]</scope>
    <source>
        <strain evidence="13">CH2 X CH6</strain>
    </source>
</reference>
<evidence type="ECO:0000256" key="8">
    <source>
        <dbReference type="ARBA" id="ARBA00023224"/>
    </source>
</evidence>
<evidence type="ECO:0000259" key="11">
    <source>
        <dbReference type="PROSITE" id="PS50262"/>
    </source>
</evidence>
<evidence type="ECO:0000256" key="7">
    <source>
        <dbReference type="ARBA" id="ARBA00023170"/>
    </source>
</evidence>
<protein>
    <recommendedName>
        <fullName evidence="11">G-protein coupled receptors family 1 profile domain-containing protein</fullName>
    </recommendedName>
</protein>
<dbReference type="PROSITE" id="PS00237">
    <property type="entry name" value="G_PROTEIN_RECEP_F1_1"/>
    <property type="match status" value="1"/>
</dbReference>
<feature type="transmembrane region" description="Helical" evidence="10">
    <location>
        <begin position="164"/>
        <end position="187"/>
    </location>
</feature>
<keyword evidence="2" id="KW-1003">Cell membrane</keyword>
<dbReference type="CDD" id="cd14967">
    <property type="entry name" value="7tmA_amine_R-like"/>
    <property type="match status" value="1"/>
</dbReference>
<dbReference type="EMBL" id="DS469743">
    <property type="protein sequence ID" value="EDO34092.1"/>
    <property type="molecule type" value="Genomic_DNA"/>
</dbReference>
<gene>
    <name evidence="12" type="ORF">NEMVEDRAFT_v1g127359</name>
</gene>
<comment type="subcellular location">
    <subcellularLocation>
        <location evidence="1">Cell membrane</location>
        <topology evidence="1">Multi-pass membrane protein</topology>
    </subcellularLocation>
</comment>
<accession>A7SQD1</accession>
<evidence type="ECO:0000256" key="9">
    <source>
        <dbReference type="RuleBase" id="RU000688"/>
    </source>
</evidence>
<feature type="transmembrane region" description="Helical" evidence="10">
    <location>
        <begin position="36"/>
        <end position="55"/>
    </location>
</feature>
<dbReference type="OMA" id="SMFVCAF"/>
<dbReference type="GO" id="GO:0030594">
    <property type="term" value="F:neurotransmitter receptor activity"/>
    <property type="evidence" value="ECO:0000318"/>
    <property type="project" value="GO_Central"/>
</dbReference>
<dbReference type="eggNOG" id="KOG3656">
    <property type="taxonomic scope" value="Eukaryota"/>
</dbReference>
<feature type="transmembrane region" description="Helical" evidence="10">
    <location>
        <begin position="120"/>
        <end position="144"/>
    </location>
</feature>
<evidence type="ECO:0000313" key="12">
    <source>
        <dbReference type="EMBL" id="EDO34092.1"/>
    </source>
</evidence>
<keyword evidence="6 10" id="KW-0472">Membrane</keyword>
<keyword evidence="5 9" id="KW-0297">G-protein coupled receptor</keyword>
<dbReference type="AlphaFoldDB" id="A7SQD1"/>
<dbReference type="InterPro" id="IPR000276">
    <property type="entry name" value="GPCR_Rhodpsn"/>
</dbReference>
<dbReference type="InParanoid" id="A7SQD1"/>
<name>A7SQD1_NEMVE</name>
<dbReference type="GO" id="GO:0005886">
    <property type="term" value="C:plasma membrane"/>
    <property type="evidence" value="ECO:0000318"/>
    <property type="project" value="GO_Central"/>
</dbReference>
<feature type="transmembrane region" description="Helical" evidence="10">
    <location>
        <begin position="227"/>
        <end position="250"/>
    </location>
</feature>
<keyword evidence="13" id="KW-1185">Reference proteome</keyword>
<sequence>FAVLYCCIIVVALAGNMLVCGVVAVNKGLRRLPTNLFIVSLSVSDLITALLAMPFDVDILITGGRWDHGEVMCRVWTTVYLMTVPTSILTLLAVSLDRYKTLSDPLNRFRRAGRFMTRRRALIIIAVIWLYCLVMSILPVIGAIDISPYKSFLFYGQCVFPLPTAFSVVTSMVNFVVPLLLTCAIYAKIYRIARSHSCGLPSAGRASVRNPSEQKEHVRNVRAAKTISMFVCAFFCCWVPYCMVSVVSNLCPACFMTTPPHVYPPLLMLGYLNSALNPFLFSFRNKAFKSTVWRLWRNIKRRRHPHK</sequence>
<keyword evidence="3 9" id="KW-0812">Transmembrane</keyword>
<dbReference type="GO" id="GO:0007268">
    <property type="term" value="P:chemical synaptic transmission"/>
    <property type="evidence" value="ECO:0000318"/>
    <property type="project" value="GO_Central"/>
</dbReference>
<dbReference type="PRINTS" id="PR00237">
    <property type="entry name" value="GPCRRHODOPSN"/>
</dbReference>
<feature type="domain" description="G-protein coupled receptors family 1 profile" evidence="11">
    <location>
        <begin position="15"/>
        <end position="281"/>
    </location>
</feature>
<evidence type="ECO:0000256" key="10">
    <source>
        <dbReference type="SAM" id="Phobius"/>
    </source>
</evidence>
<keyword evidence="4 10" id="KW-1133">Transmembrane helix</keyword>
<dbReference type="KEGG" id="nve:5505347"/>
<dbReference type="HOGENOM" id="CLU_009579_11_5_1"/>
<dbReference type="Pfam" id="PF00001">
    <property type="entry name" value="7tm_1"/>
    <property type="match status" value="1"/>
</dbReference>
<proteinExistence type="inferred from homology"/>
<evidence type="ECO:0000256" key="4">
    <source>
        <dbReference type="ARBA" id="ARBA00022989"/>
    </source>
</evidence>
<dbReference type="InterPro" id="IPR017452">
    <property type="entry name" value="GPCR_Rhodpsn_7TM"/>
</dbReference>
<dbReference type="GO" id="GO:0007187">
    <property type="term" value="P:G protein-coupled receptor signaling pathway, coupled to cyclic nucleotide second messenger"/>
    <property type="evidence" value="ECO:0000318"/>
    <property type="project" value="GO_Central"/>
</dbReference>
<feature type="transmembrane region" description="Helical" evidence="10">
    <location>
        <begin position="262"/>
        <end position="281"/>
    </location>
</feature>